<feature type="non-terminal residue" evidence="1">
    <location>
        <position position="175"/>
    </location>
</feature>
<sequence>MYEFGFPQNEWFYIKSQVNGDVLEPQNLSVNSGVKVIVSKQRFGFDADSQLWKCDNGFLINRASGKVLDIQGGRIRTFHQTYICQFDQKPLSEAQNQRWIYLSDGYICPLENENYALHVSSGRFWFEKLDGAHVLLRYIKDVESSKQQWIFEKEHDQPTTLTPPILKNYILNDFM</sequence>
<comment type="caution">
    <text evidence="1">The sequence shown here is derived from an EMBL/GenBank/DDBJ whole genome shotgun (WGS) entry which is preliminary data.</text>
</comment>
<keyword evidence="2" id="KW-1185">Reference proteome</keyword>
<name>A0ACA9LQ80_9GLOM</name>
<organism evidence="1 2">
    <name type="scientific">Cetraspora pellucida</name>
    <dbReference type="NCBI Taxonomy" id="1433469"/>
    <lineage>
        <taxon>Eukaryota</taxon>
        <taxon>Fungi</taxon>
        <taxon>Fungi incertae sedis</taxon>
        <taxon>Mucoromycota</taxon>
        <taxon>Glomeromycotina</taxon>
        <taxon>Glomeromycetes</taxon>
        <taxon>Diversisporales</taxon>
        <taxon>Gigasporaceae</taxon>
        <taxon>Cetraspora</taxon>
    </lineage>
</organism>
<reference evidence="1" key="1">
    <citation type="submission" date="2021-06" db="EMBL/GenBank/DDBJ databases">
        <authorList>
            <person name="Kallberg Y."/>
            <person name="Tangrot J."/>
            <person name="Rosling A."/>
        </authorList>
    </citation>
    <scope>NUCLEOTIDE SEQUENCE</scope>
    <source>
        <strain evidence="1">28 12/20/2015</strain>
    </source>
</reference>
<dbReference type="EMBL" id="CAJVPW010004412">
    <property type="protein sequence ID" value="CAG8540257.1"/>
    <property type="molecule type" value="Genomic_DNA"/>
</dbReference>
<evidence type="ECO:0000313" key="1">
    <source>
        <dbReference type="EMBL" id="CAG8540257.1"/>
    </source>
</evidence>
<accession>A0ACA9LQ80</accession>
<feature type="non-terminal residue" evidence="1">
    <location>
        <position position="1"/>
    </location>
</feature>
<dbReference type="Proteomes" id="UP000789366">
    <property type="component" value="Unassembled WGS sequence"/>
</dbReference>
<evidence type="ECO:0000313" key="2">
    <source>
        <dbReference type="Proteomes" id="UP000789366"/>
    </source>
</evidence>
<proteinExistence type="predicted"/>
<gene>
    <name evidence="1" type="ORF">SPELUC_LOCUS4773</name>
</gene>
<protein>
    <submittedName>
        <fullName evidence="1">1564_t:CDS:1</fullName>
    </submittedName>
</protein>